<keyword evidence="1" id="KW-0732">Signal</keyword>
<dbReference type="RefSeq" id="WP_042277846.1">
    <property type="nucleotide sequence ID" value="NZ_BBML01000002.1"/>
</dbReference>
<gene>
    <name evidence="2" type="ORF">JCM19294_2040</name>
</gene>
<dbReference type="EMBL" id="BBML01000002">
    <property type="protein sequence ID" value="GAK96527.1"/>
    <property type="molecule type" value="Genomic_DNA"/>
</dbReference>
<dbReference type="Proteomes" id="UP000029221">
    <property type="component" value="Unassembled WGS sequence"/>
</dbReference>
<accession>A0A090Q2X3</accession>
<evidence type="ECO:0000256" key="1">
    <source>
        <dbReference type="SAM" id="SignalP"/>
    </source>
</evidence>
<organism evidence="2 3">
    <name type="scientific">Nonlabens tegetincola</name>
    <dbReference type="NCBI Taxonomy" id="323273"/>
    <lineage>
        <taxon>Bacteria</taxon>
        <taxon>Pseudomonadati</taxon>
        <taxon>Bacteroidota</taxon>
        <taxon>Flavobacteriia</taxon>
        <taxon>Flavobacteriales</taxon>
        <taxon>Flavobacteriaceae</taxon>
        <taxon>Nonlabens</taxon>
    </lineage>
</organism>
<dbReference type="AlphaFoldDB" id="A0A090Q2X3"/>
<sequence>MRLKLLFFFIILSITAHGQIQLNPNPADINSGTITITYGAQGDYSIFDPMGDPNLLLYTGLETDGVPSTWDYHDDFSDTSTFVVFNYDATAGAYVAQIDIANRIYQEEPNLNLTTIPTGTQVNDWYFLIITTDLSRQSPDLKGSDYGWQPSTLSEQSPNMAQFDVRVVEDTFYFSRPDTYRLSTYDLTGKLIADEKVLVGTTYELKTDLVSGIYVTRIEDSNGFIRTLKHVR</sequence>
<keyword evidence="3" id="KW-1185">Reference proteome</keyword>
<evidence type="ECO:0008006" key="4">
    <source>
        <dbReference type="Google" id="ProtNLM"/>
    </source>
</evidence>
<feature type="chain" id="PRO_5001862960" description="Secretion system C-terminal sorting domain-containing protein" evidence="1">
    <location>
        <begin position="19"/>
        <end position="232"/>
    </location>
</feature>
<proteinExistence type="predicted"/>
<protein>
    <recommendedName>
        <fullName evidence="4">Secretion system C-terminal sorting domain-containing protein</fullName>
    </recommendedName>
</protein>
<evidence type="ECO:0000313" key="2">
    <source>
        <dbReference type="EMBL" id="GAK96527.1"/>
    </source>
</evidence>
<name>A0A090Q2X3_9FLAO</name>
<feature type="signal peptide" evidence="1">
    <location>
        <begin position="1"/>
        <end position="18"/>
    </location>
</feature>
<dbReference type="STRING" id="319236.BST91_07705"/>
<dbReference type="eggNOG" id="ENOG5033T08">
    <property type="taxonomic scope" value="Bacteria"/>
</dbReference>
<reference evidence="2" key="1">
    <citation type="journal article" date="2014" name="Genome Announc.">
        <title>Draft Genome Sequences of Marine Flavobacterium Nonlabens Strains NR17, NR24, NR27, NR32, NR33, and Ara13.</title>
        <authorList>
            <person name="Nakanishi M."/>
            <person name="Meirelles P."/>
            <person name="Suzuki R."/>
            <person name="Takatani N."/>
            <person name="Mino S."/>
            <person name="Suda W."/>
            <person name="Oshima K."/>
            <person name="Hattori M."/>
            <person name="Ohkuma M."/>
            <person name="Hosokawa M."/>
            <person name="Miyashita K."/>
            <person name="Thompson F.L."/>
            <person name="Niwa A."/>
            <person name="Sawabe T."/>
            <person name="Sawabe T."/>
        </authorList>
    </citation>
    <scope>NUCLEOTIDE SEQUENCE [LARGE SCALE GENOMIC DNA]</scope>
    <source>
        <strain evidence="2">JCM 19294</strain>
    </source>
</reference>
<evidence type="ECO:0000313" key="3">
    <source>
        <dbReference type="Proteomes" id="UP000029221"/>
    </source>
</evidence>
<comment type="caution">
    <text evidence="2">The sequence shown here is derived from an EMBL/GenBank/DDBJ whole genome shotgun (WGS) entry which is preliminary data.</text>
</comment>